<feature type="region of interest" description="Disordered" evidence="1">
    <location>
        <begin position="173"/>
        <end position="224"/>
    </location>
</feature>
<proteinExistence type="predicted"/>
<organism evidence="3">
    <name type="scientific">Methylobacterium bullatum</name>
    <dbReference type="NCBI Taxonomy" id="570505"/>
    <lineage>
        <taxon>Bacteria</taxon>
        <taxon>Pseudomonadati</taxon>
        <taxon>Pseudomonadota</taxon>
        <taxon>Alphaproteobacteria</taxon>
        <taxon>Hyphomicrobiales</taxon>
        <taxon>Methylobacteriaceae</taxon>
        <taxon>Methylobacterium</taxon>
    </lineage>
</organism>
<protein>
    <recommendedName>
        <fullName evidence="2">SHOCT domain-containing protein</fullName>
    </recommendedName>
</protein>
<dbReference type="EMBL" id="LR743504">
    <property type="protein sequence ID" value="CAA2107685.1"/>
    <property type="molecule type" value="Genomic_DNA"/>
</dbReference>
<feature type="compositionally biased region" description="Basic and acidic residues" evidence="1">
    <location>
        <begin position="197"/>
        <end position="214"/>
    </location>
</feature>
<evidence type="ECO:0000256" key="1">
    <source>
        <dbReference type="SAM" id="MobiDB-lite"/>
    </source>
</evidence>
<accession>A0A679JNX6</accession>
<evidence type="ECO:0000259" key="2">
    <source>
        <dbReference type="Pfam" id="PF09851"/>
    </source>
</evidence>
<gene>
    <name evidence="3" type="ORF">MBUL_04284</name>
</gene>
<feature type="domain" description="SHOCT" evidence="2">
    <location>
        <begin position="227"/>
        <end position="253"/>
    </location>
</feature>
<evidence type="ECO:0000313" key="3">
    <source>
        <dbReference type="EMBL" id="CAA2107685.1"/>
    </source>
</evidence>
<dbReference type="AlphaFoldDB" id="A0A679JNX6"/>
<reference evidence="3" key="1">
    <citation type="submission" date="2019-12" db="EMBL/GenBank/DDBJ databases">
        <authorList>
            <person name="Cremers G."/>
        </authorList>
    </citation>
    <scope>NUCLEOTIDE SEQUENCE</scope>
    <source>
        <strain evidence="3">Mbul1</strain>
    </source>
</reference>
<name>A0A679JNX6_9HYPH</name>
<dbReference type="Pfam" id="PF09851">
    <property type="entry name" value="SHOCT"/>
    <property type="match status" value="1"/>
</dbReference>
<dbReference type="InterPro" id="IPR018649">
    <property type="entry name" value="SHOCT"/>
</dbReference>
<sequence>MPDRSSVLQTVADRHGVSVDAVRHLMRALEAGNGTMAQFNHPELGGFGQWSSGGMTMIGNMFDANLKSRVAAICSDLAQSLPPGGWDDGSASATWWPAELGRPATSGSQNGMRYAYFPDSRLLAVETAGTLVLYDTGHYDISGVSQQQGDTQSLRFSGRNGYVDLESLQRVSVAPTPERSLEPKPFHPDPIAGPIRTEVRPREDRPRPSPDPDFHQTGAPSGDVISTLERLSELHRKGVLTEAEFSSKKAELLARL</sequence>